<evidence type="ECO:0000256" key="8">
    <source>
        <dbReference type="ARBA" id="ARBA00023274"/>
    </source>
</evidence>
<dbReference type="OrthoDB" id="6247992at2759"/>
<keyword evidence="8" id="KW-0687">Ribonucleoprotein</keyword>
<feature type="non-terminal residue" evidence="15">
    <location>
        <position position="1"/>
    </location>
</feature>
<comment type="subcellular location">
    <subcellularLocation>
        <location evidence="2">Mitochondrion</location>
    </subcellularLocation>
    <subcellularLocation>
        <location evidence="1">Nucleus</location>
    </subcellularLocation>
</comment>
<evidence type="ECO:0000256" key="3">
    <source>
        <dbReference type="ARBA" id="ARBA00005421"/>
    </source>
</evidence>
<dbReference type="PANTHER" id="PTHR31761">
    <property type="entry name" value="GROWTH ARREST AND DNA DAMAGE-INDUCIBLE PROTEINS-INTERACTING PROTEIN 1 GADD45GIP1"/>
    <property type="match status" value="1"/>
</dbReference>
<evidence type="ECO:0000256" key="9">
    <source>
        <dbReference type="ARBA" id="ARBA00023306"/>
    </source>
</evidence>
<dbReference type="GO" id="GO:0005634">
    <property type="term" value="C:nucleus"/>
    <property type="evidence" value="ECO:0007669"/>
    <property type="project" value="UniProtKB-SubCell"/>
</dbReference>
<dbReference type="EMBL" id="SGJD01002393">
    <property type="protein sequence ID" value="KAB0395724.1"/>
    <property type="molecule type" value="Genomic_DNA"/>
</dbReference>
<dbReference type="Proteomes" id="UP000437017">
    <property type="component" value="Unassembled WGS sequence"/>
</dbReference>
<comment type="caution">
    <text evidence="15">The sequence shown here is derived from an EMBL/GenBank/DDBJ whole genome shotgun (WGS) entry which is preliminary data.</text>
</comment>
<dbReference type="AlphaFoldDB" id="A0A643C6F8"/>
<evidence type="ECO:0000256" key="13">
    <source>
        <dbReference type="ARBA" id="ARBA00060144"/>
    </source>
</evidence>
<evidence type="ECO:0000256" key="10">
    <source>
        <dbReference type="ARBA" id="ARBA00030700"/>
    </source>
</evidence>
<evidence type="ECO:0000256" key="5">
    <source>
        <dbReference type="ARBA" id="ARBA00023054"/>
    </source>
</evidence>
<evidence type="ECO:0000256" key="7">
    <source>
        <dbReference type="ARBA" id="ARBA00023242"/>
    </source>
</evidence>
<evidence type="ECO:0000313" key="15">
    <source>
        <dbReference type="EMBL" id="KAB0395724.1"/>
    </source>
</evidence>
<name>A0A643C6F8_BALPH</name>
<dbReference type="Gene3D" id="6.10.280.120">
    <property type="entry name" value="Growth arrest and DNA-damage-inducible proteins-interacting protein 1"/>
    <property type="match status" value="1"/>
</dbReference>
<evidence type="ECO:0000313" key="16">
    <source>
        <dbReference type="Proteomes" id="UP000437017"/>
    </source>
</evidence>
<evidence type="ECO:0000256" key="2">
    <source>
        <dbReference type="ARBA" id="ARBA00004173"/>
    </source>
</evidence>
<sequence>AWRPDLDDPLTLHWQLGPRYAALQFTRTGAASRVAFLRPLRKQLHTPPAEGREWYPSLGAKRESLRLMEERMAKMPQRSENRQRQQQERREKEELQAEAQERLGYHQCKQISEILH</sequence>
<accession>A0A643C6F8</accession>
<evidence type="ECO:0000256" key="6">
    <source>
        <dbReference type="ARBA" id="ARBA00023128"/>
    </source>
</evidence>
<comment type="function">
    <text evidence="13">Acts as a negative regulator of G1 to S cell cycle phase progression by inhibiting cyclin-dependent kinases. Inhibitory effects are additive with GADD45 proteins but also occur in the absence of GADD45 proteins. Acts as a repressor of the orphan nuclear receptor NR4A1 by inhibiting AB domain-mediated transcriptional activity. May be involved in the hormone-mediated regulation of NR4A1 transcriptional activity. May play a role in mitochondrial protein synthesis.</text>
</comment>
<keyword evidence="5" id="KW-0175">Coiled coil</keyword>
<evidence type="ECO:0000256" key="12">
    <source>
        <dbReference type="ARBA" id="ARBA00035485"/>
    </source>
</evidence>
<dbReference type="GO" id="GO:1990904">
    <property type="term" value="C:ribonucleoprotein complex"/>
    <property type="evidence" value="ECO:0007669"/>
    <property type="project" value="UniProtKB-KW"/>
</dbReference>
<keyword evidence="4" id="KW-0689">Ribosomal protein</keyword>
<proteinExistence type="inferred from homology"/>
<dbReference type="InterPro" id="IPR018472">
    <property type="entry name" value="Ribosomal_mL64"/>
</dbReference>
<evidence type="ECO:0000256" key="1">
    <source>
        <dbReference type="ARBA" id="ARBA00004123"/>
    </source>
</evidence>
<evidence type="ECO:0000256" key="4">
    <source>
        <dbReference type="ARBA" id="ARBA00022980"/>
    </source>
</evidence>
<gene>
    <name evidence="15" type="ORF">E2I00_004920</name>
</gene>
<protein>
    <recommendedName>
        <fullName evidence="11">Large ribosomal subunit protein mL64</fullName>
    </recommendedName>
    <alternativeName>
        <fullName evidence="10">39S ribosomal protein L59, mitochondrial</fullName>
    </alternativeName>
    <alternativeName>
        <fullName evidence="12">Growth arrest and DNA damage-inducible proteins-interacting protein 1</fullName>
    </alternativeName>
</protein>
<dbReference type="GO" id="GO:0005840">
    <property type="term" value="C:ribosome"/>
    <property type="evidence" value="ECO:0007669"/>
    <property type="project" value="UniProtKB-KW"/>
</dbReference>
<dbReference type="GO" id="GO:0005739">
    <property type="term" value="C:mitochondrion"/>
    <property type="evidence" value="ECO:0007669"/>
    <property type="project" value="UniProtKB-SubCell"/>
</dbReference>
<evidence type="ECO:0000256" key="14">
    <source>
        <dbReference type="SAM" id="MobiDB-lite"/>
    </source>
</evidence>
<feature type="region of interest" description="Disordered" evidence="14">
    <location>
        <begin position="70"/>
        <end position="102"/>
    </location>
</feature>
<evidence type="ECO:0000256" key="11">
    <source>
        <dbReference type="ARBA" id="ARBA00035184"/>
    </source>
</evidence>
<keyword evidence="7" id="KW-0539">Nucleus</keyword>
<comment type="similarity">
    <text evidence="3">Belongs to the mitochondrion-specific ribosomal protein mL64 family.</text>
</comment>
<keyword evidence="6" id="KW-0496">Mitochondrion</keyword>
<dbReference type="PANTHER" id="PTHR31761:SF1">
    <property type="entry name" value="LARGE RIBOSOMAL SUBUNIT PROTEIN ML64"/>
    <property type="match status" value="1"/>
</dbReference>
<dbReference type="InterPro" id="IPR043035">
    <property type="entry name" value="Ribosomal_mL64_sf"/>
</dbReference>
<organism evidence="15 16">
    <name type="scientific">Balaenoptera physalus</name>
    <name type="common">Fin whale</name>
    <name type="synonym">Balaena physalus</name>
    <dbReference type="NCBI Taxonomy" id="9770"/>
    <lineage>
        <taxon>Eukaryota</taxon>
        <taxon>Metazoa</taxon>
        <taxon>Chordata</taxon>
        <taxon>Craniata</taxon>
        <taxon>Vertebrata</taxon>
        <taxon>Euteleostomi</taxon>
        <taxon>Mammalia</taxon>
        <taxon>Eutheria</taxon>
        <taxon>Laurasiatheria</taxon>
        <taxon>Artiodactyla</taxon>
        <taxon>Whippomorpha</taxon>
        <taxon>Cetacea</taxon>
        <taxon>Mysticeti</taxon>
        <taxon>Balaenopteridae</taxon>
        <taxon>Balaenoptera</taxon>
    </lineage>
</organism>
<keyword evidence="16" id="KW-1185">Reference proteome</keyword>
<keyword evidence="9" id="KW-0131">Cell cycle</keyword>
<reference evidence="15 16" key="1">
    <citation type="journal article" date="2019" name="PLoS ONE">
        <title>Genomic analyses reveal an absence of contemporary introgressive admixture between fin whales and blue whales, despite known hybrids.</title>
        <authorList>
            <person name="Westbury M.V."/>
            <person name="Petersen B."/>
            <person name="Lorenzen E.D."/>
        </authorList>
    </citation>
    <scope>NUCLEOTIDE SEQUENCE [LARGE SCALE GENOMIC DNA]</scope>
    <source>
        <strain evidence="15">FinWhale-01</strain>
    </source>
</reference>